<dbReference type="EMBL" id="MQVS01000009">
    <property type="protein sequence ID" value="OKL51193.1"/>
    <property type="molecule type" value="Genomic_DNA"/>
</dbReference>
<dbReference type="RefSeq" id="WP_073825419.1">
    <property type="nucleotide sequence ID" value="NZ_MQVS01000009.1"/>
</dbReference>
<accession>A0A1Q5PUD2</accession>
<dbReference type="Proteomes" id="UP000185612">
    <property type="component" value="Unassembled WGS sequence"/>
</dbReference>
<comment type="caution">
    <text evidence="1">The sequence shown here is derived from an EMBL/GenBank/DDBJ whole genome shotgun (WGS) entry which is preliminary data.</text>
</comment>
<protein>
    <submittedName>
        <fullName evidence="1">Uncharacterized protein</fullName>
    </submittedName>
</protein>
<gene>
    <name evidence="1" type="ORF">BSZ40_08920</name>
</gene>
<proteinExistence type="predicted"/>
<dbReference type="InParanoid" id="A0A1Q5PUD2"/>
<name>A0A1Q5PUD2_9ACTO</name>
<reference evidence="2" key="1">
    <citation type="submission" date="2016-12" db="EMBL/GenBank/DDBJ databases">
        <authorList>
            <person name="Meng X."/>
        </authorList>
    </citation>
    <scope>NUCLEOTIDE SEQUENCE [LARGE SCALE GENOMIC DNA]</scope>
    <source>
        <strain evidence="2">DSM 20732</strain>
    </source>
</reference>
<evidence type="ECO:0000313" key="1">
    <source>
        <dbReference type="EMBL" id="OKL51193.1"/>
    </source>
</evidence>
<evidence type="ECO:0000313" key="2">
    <source>
        <dbReference type="Proteomes" id="UP000185612"/>
    </source>
</evidence>
<organism evidence="1 2">
    <name type="scientific">Buchananella hordeovulneris</name>
    <dbReference type="NCBI Taxonomy" id="52770"/>
    <lineage>
        <taxon>Bacteria</taxon>
        <taxon>Bacillati</taxon>
        <taxon>Actinomycetota</taxon>
        <taxon>Actinomycetes</taxon>
        <taxon>Actinomycetales</taxon>
        <taxon>Actinomycetaceae</taxon>
        <taxon>Buchananella</taxon>
    </lineage>
</organism>
<sequence length="332" mass="36827">MDLQATEIPVAAPTLCWLGNRLFSVNPWRQLWPSLAPAPSRQGNAPGGDWAVSSPQGDWVAVVESVGTRGWLLDADGNVHRELTRDSYHAEAYRYPITLFTLPDGRTGLAHCPELYCRLEIEVAQTGERLTASSERAPRDIFHSRLSVDPSGRWLVSAGWLWHPWNVVFLYDIATALADPRHLDGFGLADDSTRSMLQAEQSAACIVGNDLFVATSNEEPDAEEETPVLQARSLNACSLHDHTWRWHRQLPLLAGDLLPFAGGVLALYDHPRLYSATGELLHDWPDLPTGEAVFSIVWHRHFSGLARVTVNPTGDKFAYTDGHRVVVVQTTN</sequence>
<dbReference type="AlphaFoldDB" id="A0A1Q5PUD2"/>
<keyword evidence="2" id="KW-1185">Reference proteome</keyword>
<dbReference type="OrthoDB" id="9765809at2"/>